<name>A0A7X4YTI7_9BACL</name>
<reference evidence="9 10" key="1">
    <citation type="submission" date="2020-01" db="EMBL/GenBank/DDBJ databases">
        <title>Paenibacillus soybeanensis sp. nov. isolated from the nodules of soybean (Glycine max(L.) Merr).</title>
        <authorList>
            <person name="Wang H."/>
        </authorList>
    </citation>
    <scope>NUCLEOTIDE SEQUENCE [LARGE SCALE GENOMIC DNA]</scope>
    <source>
        <strain evidence="9 10">DSM 23054</strain>
    </source>
</reference>
<sequence length="478" mass="51128">MLRPYKRIRQCRTFKCEGGTSVRQFGRRKINWLLPVMVLLGLVLSGISASAAEGGGTSSSAGATVYVVEADRSVDSGLYHYLKRAYEEAEEAKANRVLLVLNTLGGTVSSALDIGELIRESKVPTTVYVQGKAVSAGTYISLNAQQIVMQPGSTIGAAAVVDGSGTLIDNPKTISVWTEEMKSAALLNERDPNIAAAMVNTSLVVELKELGRTKEKGDILSLSAQDAVKVGYAEYTAATLKEALNGLRLDQPNVVTYEPSVMEKIGEFLTHPAVMTILMIIGIAGIAIEFMVPGFGAPGIIGMLAFILYFFGHYVSGFAGFEDVALFIIGLLLLLSEFFIPSFGILGILGAASLVSGVLLAAPNPKSAVLSLAAAVVIAAVIVIIVAKRFAHKGVWHKFILRDQLTNEQGYRSSMNKSDYFGQRGIAITPLRPAGTIRIGEARVDVVTLGEFVQPNAEVVVIQVEGTRVVVRQLHENE</sequence>
<evidence type="ECO:0000259" key="8">
    <source>
        <dbReference type="Pfam" id="PF25145"/>
    </source>
</evidence>
<feature type="transmembrane region" description="Helical" evidence="5">
    <location>
        <begin position="368"/>
        <end position="387"/>
    </location>
</feature>
<feature type="domain" description="NfeD1b N-terminal" evidence="8">
    <location>
        <begin position="64"/>
        <end position="255"/>
    </location>
</feature>
<dbReference type="InterPro" id="IPR029045">
    <property type="entry name" value="ClpP/crotonase-like_dom_sf"/>
</dbReference>
<dbReference type="OrthoDB" id="9806253at2"/>
<proteinExistence type="predicted"/>
<evidence type="ECO:0000256" key="2">
    <source>
        <dbReference type="ARBA" id="ARBA00022692"/>
    </source>
</evidence>
<dbReference type="PANTHER" id="PTHR33507:SF3">
    <property type="entry name" value="INNER MEMBRANE PROTEIN YBBJ"/>
    <property type="match status" value="1"/>
</dbReference>
<dbReference type="CDD" id="cd07021">
    <property type="entry name" value="Clp_protease_NfeD_like"/>
    <property type="match status" value="1"/>
</dbReference>
<accession>A0A7X4YTI7</accession>
<evidence type="ECO:0000256" key="5">
    <source>
        <dbReference type="SAM" id="Phobius"/>
    </source>
</evidence>
<dbReference type="InterPro" id="IPR012340">
    <property type="entry name" value="NA-bd_OB-fold"/>
</dbReference>
<evidence type="ECO:0000256" key="3">
    <source>
        <dbReference type="ARBA" id="ARBA00022989"/>
    </source>
</evidence>
<dbReference type="AlphaFoldDB" id="A0A7X4YTI7"/>
<evidence type="ECO:0000256" key="1">
    <source>
        <dbReference type="ARBA" id="ARBA00004141"/>
    </source>
</evidence>
<evidence type="ECO:0000259" key="6">
    <source>
        <dbReference type="Pfam" id="PF01957"/>
    </source>
</evidence>
<dbReference type="GO" id="GO:0005886">
    <property type="term" value="C:plasma membrane"/>
    <property type="evidence" value="ECO:0007669"/>
    <property type="project" value="TreeGrafter"/>
</dbReference>
<gene>
    <name evidence="9" type="ORF">GT003_25150</name>
</gene>
<dbReference type="Proteomes" id="UP000558113">
    <property type="component" value="Unassembled WGS sequence"/>
</dbReference>
<dbReference type="InterPro" id="IPR056738">
    <property type="entry name" value="NfeD1b_N"/>
</dbReference>
<keyword evidence="3 5" id="KW-1133">Transmembrane helix</keyword>
<organism evidence="9 10">
    <name type="scientific">Paenibacillus sacheonensis</name>
    <dbReference type="NCBI Taxonomy" id="742054"/>
    <lineage>
        <taxon>Bacteria</taxon>
        <taxon>Bacillati</taxon>
        <taxon>Bacillota</taxon>
        <taxon>Bacilli</taxon>
        <taxon>Bacillales</taxon>
        <taxon>Paenibacillaceae</taxon>
        <taxon>Paenibacillus</taxon>
    </lineage>
</organism>
<evidence type="ECO:0000256" key="4">
    <source>
        <dbReference type="ARBA" id="ARBA00023136"/>
    </source>
</evidence>
<keyword evidence="4 5" id="KW-0472">Membrane</keyword>
<dbReference type="Pfam" id="PF01957">
    <property type="entry name" value="NfeD"/>
    <property type="match status" value="1"/>
</dbReference>
<feature type="transmembrane region" description="Helical" evidence="5">
    <location>
        <begin position="343"/>
        <end position="362"/>
    </location>
</feature>
<evidence type="ECO:0000313" key="10">
    <source>
        <dbReference type="Proteomes" id="UP000558113"/>
    </source>
</evidence>
<dbReference type="SUPFAM" id="SSF52096">
    <property type="entry name" value="ClpP/crotonase"/>
    <property type="match status" value="1"/>
</dbReference>
<dbReference type="Gene3D" id="2.40.50.140">
    <property type="entry name" value="Nucleic acid-binding proteins"/>
    <property type="match status" value="1"/>
</dbReference>
<dbReference type="PANTHER" id="PTHR33507">
    <property type="entry name" value="INNER MEMBRANE PROTEIN YBBJ"/>
    <property type="match status" value="1"/>
</dbReference>
<dbReference type="Pfam" id="PF24961">
    <property type="entry name" value="NfeD_membrane"/>
    <property type="match status" value="1"/>
</dbReference>
<protein>
    <submittedName>
        <fullName evidence="9">Nodulation protein NfeD</fullName>
    </submittedName>
</protein>
<evidence type="ECO:0000313" key="9">
    <source>
        <dbReference type="EMBL" id="NBC72297.1"/>
    </source>
</evidence>
<feature type="domain" description="NfeD-like C-terminal" evidence="6">
    <location>
        <begin position="419"/>
        <end position="472"/>
    </location>
</feature>
<dbReference type="InterPro" id="IPR002810">
    <property type="entry name" value="NfeD-like_C"/>
</dbReference>
<feature type="transmembrane region" description="Helical" evidence="5">
    <location>
        <begin position="295"/>
        <end position="312"/>
    </location>
</feature>
<feature type="transmembrane region" description="Helical" evidence="5">
    <location>
        <begin position="32"/>
        <end position="52"/>
    </location>
</feature>
<keyword evidence="2 5" id="KW-0812">Transmembrane</keyword>
<dbReference type="Gene3D" id="3.90.226.10">
    <property type="entry name" value="2-enoyl-CoA Hydratase, Chain A, domain 1"/>
    <property type="match status" value="1"/>
</dbReference>
<keyword evidence="10" id="KW-1185">Reference proteome</keyword>
<comment type="subcellular location">
    <subcellularLocation>
        <location evidence="1">Membrane</location>
        <topology evidence="1">Multi-pass membrane protein</topology>
    </subcellularLocation>
</comment>
<dbReference type="EMBL" id="JAAAMU010000017">
    <property type="protein sequence ID" value="NBC72297.1"/>
    <property type="molecule type" value="Genomic_DNA"/>
</dbReference>
<feature type="transmembrane region" description="Helical" evidence="5">
    <location>
        <begin position="268"/>
        <end position="288"/>
    </location>
</feature>
<dbReference type="Pfam" id="PF25145">
    <property type="entry name" value="NfeD1b_N"/>
    <property type="match status" value="1"/>
</dbReference>
<feature type="domain" description="NfeD integral membrane" evidence="7">
    <location>
        <begin position="274"/>
        <end position="387"/>
    </location>
</feature>
<comment type="caution">
    <text evidence="9">The sequence shown here is derived from an EMBL/GenBank/DDBJ whole genome shotgun (WGS) entry which is preliminary data.</text>
</comment>
<evidence type="ECO:0000259" key="7">
    <source>
        <dbReference type="Pfam" id="PF24961"/>
    </source>
</evidence>
<dbReference type="InterPro" id="IPR056739">
    <property type="entry name" value="NfeD_membrane"/>
</dbReference>
<dbReference type="InterPro" id="IPR052165">
    <property type="entry name" value="Membrane_assoc_protease"/>
</dbReference>